<comment type="caution">
    <text evidence="3">The sequence shown here is derived from an EMBL/GenBank/DDBJ whole genome shotgun (WGS) entry which is preliminary data.</text>
</comment>
<dbReference type="InterPro" id="IPR051564">
    <property type="entry name" value="LRR_receptor-like_kinase"/>
</dbReference>
<dbReference type="InterPro" id="IPR000719">
    <property type="entry name" value="Prot_kinase_dom"/>
</dbReference>
<reference evidence="3" key="1">
    <citation type="submission" date="2020-03" db="EMBL/GenBank/DDBJ databases">
        <title>Castanea mollissima Vanexum genome sequencing.</title>
        <authorList>
            <person name="Staton M."/>
        </authorList>
    </citation>
    <scope>NUCLEOTIDE SEQUENCE</scope>
    <source>
        <tissue evidence="3">Leaf</tissue>
    </source>
</reference>
<dbReference type="PANTHER" id="PTHR48055">
    <property type="entry name" value="LEUCINE-RICH REPEAT RECEPTOR PROTEIN KINASE EMS1"/>
    <property type="match status" value="1"/>
</dbReference>
<dbReference type="OrthoDB" id="4062651at2759"/>
<dbReference type="GO" id="GO:0016020">
    <property type="term" value="C:membrane"/>
    <property type="evidence" value="ECO:0007669"/>
    <property type="project" value="TreeGrafter"/>
</dbReference>
<dbReference type="EMBL" id="JRKL02000984">
    <property type="protein sequence ID" value="KAF3966846.1"/>
    <property type="molecule type" value="Genomic_DNA"/>
</dbReference>
<dbReference type="InterPro" id="IPR011009">
    <property type="entry name" value="Kinase-like_dom_sf"/>
</dbReference>
<evidence type="ECO:0000313" key="3">
    <source>
        <dbReference type="EMBL" id="KAF3966846.1"/>
    </source>
</evidence>
<dbReference type="PROSITE" id="PS50011">
    <property type="entry name" value="PROTEIN_KINASE_DOM"/>
    <property type="match status" value="1"/>
</dbReference>
<dbReference type="GO" id="GO:0004672">
    <property type="term" value="F:protein kinase activity"/>
    <property type="evidence" value="ECO:0007669"/>
    <property type="project" value="InterPro"/>
</dbReference>
<proteinExistence type="predicted"/>
<feature type="compositionally biased region" description="Polar residues" evidence="1">
    <location>
        <begin position="123"/>
        <end position="132"/>
    </location>
</feature>
<feature type="region of interest" description="Disordered" evidence="1">
    <location>
        <begin position="121"/>
        <end position="146"/>
    </location>
</feature>
<keyword evidence="4" id="KW-1185">Reference proteome</keyword>
<dbReference type="PANTHER" id="PTHR48055:SF2">
    <property type="entry name" value="RECEPTOR-LIKE PROTEIN KINASE 7"/>
    <property type="match status" value="1"/>
</dbReference>
<protein>
    <recommendedName>
        <fullName evidence="2">Protein kinase domain-containing protein</fullName>
    </recommendedName>
</protein>
<evidence type="ECO:0000259" key="2">
    <source>
        <dbReference type="PROSITE" id="PS50011"/>
    </source>
</evidence>
<dbReference type="Pfam" id="PF00069">
    <property type="entry name" value="Pkinase"/>
    <property type="match status" value="1"/>
</dbReference>
<feature type="domain" description="Protein kinase" evidence="2">
    <location>
        <begin position="1"/>
        <end position="144"/>
    </location>
</feature>
<dbReference type="AlphaFoldDB" id="A0A8J4R679"/>
<dbReference type="Proteomes" id="UP000737018">
    <property type="component" value="Unassembled WGS sequence"/>
</dbReference>
<evidence type="ECO:0000256" key="1">
    <source>
        <dbReference type="SAM" id="MobiDB-lite"/>
    </source>
</evidence>
<dbReference type="Gene3D" id="1.10.510.10">
    <property type="entry name" value="Transferase(Phosphotransferase) domain 1"/>
    <property type="match status" value="1"/>
</dbReference>
<name>A0A8J4R679_9ROSI</name>
<organism evidence="3 4">
    <name type="scientific">Castanea mollissima</name>
    <name type="common">Chinese chestnut</name>
    <dbReference type="NCBI Taxonomy" id="60419"/>
    <lineage>
        <taxon>Eukaryota</taxon>
        <taxon>Viridiplantae</taxon>
        <taxon>Streptophyta</taxon>
        <taxon>Embryophyta</taxon>
        <taxon>Tracheophyta</taxon>
        <taxon>Spermatophyta</taxon>
        <taxon>Magnoliopsida</taxon>
        <taxon>eudicotyledons</taxon>
        <taxon>Gunneridae</taxon>
        <taxon>Pentapetalae</taxon>
        <taxon>rosids</taxon>
        <taxon>fabids</taxon>
        <taxon>Fagales</taxon>
        <taxon>Fagaceae</taxon>
        <taxon>Castanea</taxon>
    </lineage>
</organism>
<dbReference type="GO" id="GO:0005524">
    <property type="term" value="F:ATP binding"/>
    <property type="evidence" value="ECO:0007669"/>
    <property type="project" value="InterPro"/>
</dbReference>
<accession>A0A8J4R679</accession>
<sequence length="146" mass="16133">MSAVAGSYGYIAPEYAYTMKVNEKCDIYSFGVVLLELITGRLPVQPLEQGGDLVSWVRRAIYDKVPIMELFDKRLDLSGPKMTEEMSLVLKIGLFCTSTAPLNRPTMREVVVMLLDAREAASDSPSSRTSATALDEDASSRDYLDP</sequence>
<dbReference type="SUPFAM" id="SSF56112">
    <property type="entry name" value="Protein kinase-like (PK-like)"/>
    <property type="match status" value="1"/>
</dbReference>
<gene>
    <name evidence="3" type="ORF">CMV_009084</name>
</gene>
<evidence type="ECO:0000313" key="4">
    <source>
        <dbReference type="Proteomes" id="UP000737018"/>
    </source>
</evidence>